<dbReference type="InterPro" id="IPR036759">
    <property type="entry name" value="TPK_catalytic_sf"/>
</dbReference>
<accession>A0A9P7FV54</accession>
<feature type="domain" description="U2A'/phosphoprotein 32 family A C-terminal" evidence="11">
    <location>
        <begin position="775"/>
        <end position="793"/>
    </location>
</feature>
<dbReference type="GO" id="GO:0009229">
    <property type="term" value="P:thiamine diphosphate biosynthetic process"/>
    <property type="evidence" value="ECO:0007669"/>
    <property type="project" value="InterPro"/>
</dbReference>
<dbReference type="PANTHER" id="PTHR45973:SF23">
    <property type="entry name" value="PROTEIN PHOSPHATASE 1 REGULATORY SUBUNIT 7"/>
    <property type="match status" value="1"/>
</dbReference>
<dbReference type="SUPFAM" id="SSF52058">
    <property type="entry name" value="L domain-like"/>
    <property type="match status" value="1"/>
</dbReference>
<gene>
    <name evidence="12" type="ORF">H0H81_008965</name>
</gene>
<keyword evidence="4" id="KW-0677">Repeat</keyword>
<dbReference type="InterPro" id="IPR008978">
    <property type="entry name" value="HSP20-like_chaperone"/>
</dbReference>
<dbReference type="InterPro" id="IPR001611">
    <property type="entry name" value="Leu-rich_rpt"/>
</dbReference>
<dbReference type="AlphaFoldDB" id="A0A9P7FV54"/>
<dbReference type="GO" id="GO:0004788">
    <property type="term" value="F:thiamine diphosphokinase activity"/>
    <property type="evidence" value="ECO:0007669"/>
    <property type="project" value="InterPro"/>
</dbReference>
<evidence type="ECO:0000256" key="10">
    <source>
        <dbReference type="SAM" id="MobiDB-lite"/>
    </source>
</evidence>
<evidence type="ECO:0000256" key="8">
    <source>
        <dbReference type="ARBA" id="ARBA00023242"/>
    </source>
</evidence>
<dbReference type="InterPro" id="IPR003591">
    <property type="entry name" value="Leu-rich_rpt_typical-subtyp"/>
</dbReference>
<keyword evidence="6" id="KW-0418">Kinase</keyword>
<dbReference type="PROSITE" id="PS51450">
    <property type="entry name" value="LRR"/>
    <property type="match status" value="8"/>
</dbReference>
<dbReference type="Gene3D" id="3.80.10.10">
    <property type="entry name" value="Ribonuclease Inhibitor"/>
    <property type="match status" value="2"/>
</dbReference>
<dbReference type="OrthoDB" id="266138at2759"/>
<dbReference type="GO" id="GO:0005634">
    <property type="term" value="C:nucleus"/>
    <property type="evidence" value="ECO:0007669"/>
    <property type="project" value="UniProtKB-SubCell"/>
</dbReference>
<evidence type="ECO:0000256" key="6">
    <source>
        <dbReference type="ARBA" id="ARBA00022777"/>
    </source>
</evidence>
<dbReference type="FunFam" id="3.80.10.10:FF:000312">
    <property type="entry name" value="Protein phosphatases pp1 regulatory subunit, putative"/>
    <property type="match status" value="1"/>
</dbReference>
<dbReference type="Gene3D" id="2.60.40.790">
    <property type="match status" value="1"/>
</dbReference>
<feature type="compositionally biased region" description="Polar residues" evidence="10">
    <location>
        <begin position="373"/>
        <end position="389"/>
    </location>
</feature>
<dbReference type="SMART" id="SM00446">
    <property type="entry name" value="LRRcap"/>
    <property type="match status" value="1"/>
</dbReference>
<proteinExistence type="inferred from homology"/>
<dbReference type="SMART" id="SM00369">
    <property type="entry name" value="LRR_TYP"/>
    <property type="match status" value="7"/>
</dbReference>
<dbReference type="GO" id="GO:0005524">
    <property type="term" value="F:ATP binding"/>
    <property type="evidence" value="ECO:0007669"/>
    <property type="project" value="UniProtKB-KW"/>
</dbReference>
<evidence type="ECO:0000256" key="4">
    <source>
        <dbReference type="ARBA" id="ARBA00022737"/>
    </source>
</evidence>
<dbReference type="Pfam" id="PF12799">
    <property type="entry name" value="LRR_4"/>
    <property type="match status" value="1"/>
</dbReference>
<dbReference type="Gene3D" id="3.40.50.10240">
    <property type="entry name" value="Thiamin pyrophosphokinase, catalytic domain"/>
    <property type="match status" value="1"/>
</dbReference>
<name>A0A9P7FV54_9AGAR</name>
<reference evidence="12" key="2">
    <citation type="submission" date="2021-10" db="EMBL/GenBank/DDBJ databases">
        <title>Phylogenomics reveals ancestral predisposition of the termite-cultivated fungus Termitomyces towards a domesticated lifestyle.</title>
        <authorList>
            <person name="Auxier B."/>
            <person name="Grum-Grzhimaylo A."/>
            <person name="Cardenas M.E."/>
            <person name="Lodge J.D."/>
            <person name="Laessoe T."/>
            <person name="Pedersen O."/>
            <person name="Smith M.E."/>
            <person name="Kuyper T.W."/>
            <person name="Franco-Molano E.A."/>
            <person name="Baroni T.J."/>
            <person name="Aanen D.K."/>
        </authorList>
    </citation>
    <scope>NUCLEOTIDE SEQUENCE</scope>
    <source>
        <strain evidence="12">D49</strain>
    </source>
</reference>
<dbReference type="SUPFAM" id="SSF63999">
    <property type="entry name" value="Thiamin pyrophosphokinase, catalytic domain"/>
    <property type="match status" value="1"/>
</dbReference>
<dbReference type="GO" id="GO:0016301">
    <property type="term" value="F:kinase activity"/>
    <property type="evidence" value="ECO:0007669"/>
    <property type="project" value="UniProtKB-KW"/>
</dbReference>
<comment type="caution">
    <text evidence="12">The sequence shown here is derived from an EMBL/GenBank/DDBJ whole genome shotgun (WGS) entry which is preliminary data.</text>
</comment>
<feature type="region of interest" description="Disordered" evidence="10">
    <location>
        <begin position="42"/>
        <end position="62"/>
    </location>
</feature>
<dbReference type="SMART" id="SM00365">
    <property type="entry name" value="LRR_SD22"/>
    <property type="match status" value="9"/>
</dbReference>
<evidence type="ECO:0000256" key="2">
    <source>
        <dbReference type="ARBA" id="ARBA00022614"/>
    </source>
</evidence>
<feature type="compositionally biased region" description="Low complexity" evidence="10">
    <location>
        <begin position="94"/>
        <end position="105"/>
    </location>
</feature>
<feature type="compositionally biased region" description="Acidic residues" evidence="10">
    <location>
        <begin position="473"/>
        <end position="496"/>
    </location>
</feature>
<dbReference type="EMBL" id="JABCKI010005739">
    <property type="protein sequence ID" value="KAG5638904.1"/>
    <property type="molecule type" value="Genomic_DNA"/>
</dbReference>
<dbReference type="InterPro" id="IPR050576">
    <property type="entry name" value="Cilia_flagella_integrity"/>
</dbReference>
<sequence length="843" mass="93670">MPYQVIVERNHLLVGVEGQAPIVKGRLYSTVNTVGSVWQLEPRQSRLSPRERTTSTISTSSTHSSYAFISDPEISSSFAASLESGQVSDAEDISPSPALSSPSMSSDERVLPPLRRRATNATVSRSVSPGHALQSITSSYSSLESLQSPNSGKLLTLHLEKEQSIIWPSLIVGPAPDYLSPPVNDSVLFDVTLELDNQYNMDPTSLVLIGLELFDIRQDKEEAFECFIRAWHQAHVPTAAMRLASHYLPVATYNLDTPEEPAPRGTTAYYLQSVGGKAGLAQLYLDAGLLHLEGAATTLLSASYSSLSSIRVPLHAQVGEGGTQAWMRDREAAAQYFERARSLEPSLEIPSLPLTDPRNAADDLEMPSIDTHPASSDPGSRSEASQSQYAEAETSMLRRRKKKEEMSLFDSRATEDDVDNTWLVELAQHCHLSLVDNIMTTSLETALVDKKPSTSKIARVALPEPEPTHANDADSDEEPPEEASIEEHDEGDFLEDFPDETEDLELVHVRIGSLTNLRLARFANHLKRLCLRQNFVSFLDPEVFHLLTKLEELDLYDNKLKTIADALDHASNLSILDLSFNLLKNVPEGLKPLTSLHTVYFVQNRISKINGLATCINLRSLELGGNRIRKIENLEALVNLEELWLGKNKITKLEAHISLDNLGTLKKLKILSLQSNRITVLENLEELENLEQLYLSHNGVKRLEGLEHNTKLTTLDVGSNFIPALENISHLTSLEELWMNGNQIPDLNALESELGAIKTLETLYLEANPCQTKDMSGYRRKIILALPQLKQIDATPRALIILNQPFSRPLLDRLWNSCSWRCCADGGANRLYETLGDDESRTE</sequence>
<keyword evidence="13" id="KW-1185">Reference proteome</keyword>
<evidence type="ECO:0000256" key="5">
    <source>
        <dbReference type="ARBA" id="ARBA00022741"/>
    </source>
</evidence>
<evidence type="ECO:0000256" key="9">
    <source>
        <dbReference type="ARBA" id="ARBA00023460"/>
    </source>
</evidence>
<feature type="region of interest" description="Disordered" evidence="10">
    <location>
        <begin position="348"/>
        <end position="414"/>
    </location>
</feature>
<dbReference type="Pfam" id="PF13855">
    <property type="entry name" value="LRR_8"/>
    <property type="match status" value="1"/>
</dbReference>
<keyword evidence="2" id="KW-0433">Leucine-rich repeat</keyword>
<evidence type="ECO:0000256" key="3">
    <source>
        <dbReference type="ARBA" id="ARBA00022679"/>
    </source>
</evidence>
<feature type="region of interest" description="Disordered" evidence="10">
    <location>
        <begin position="86"/>
        <end position="112"/>
    </location>
</feature>
<feature type="region of interest" description="Disordered" evidence="10">
    <location>
        <begin position="458"/>
        <end position="496"/>
    </location>
</feature>
<evidence type="ECO:0000256" key="1">
    <source>
        <dbReference type="ARBA" id="ARBA00004123"/>
    </source>
</evidence>
<evidence type="ECO:0000256" key="7">
    <source>
        <dbReference type="ARBA" id="ARBA00022840"/>
    </source>
</evidence>
<comment type="subcellular location">
    <subcellularLocation>
        <location evidence="1">Nucleus</location>
    </subcellularLocation>
</comment>
<evidence type="ECO:0000313" key="12">
    <source>
        <dbReference type="EMBL" id="KAG5638904.1"/>
    </source>
</evidence>
<protein>
    <recommendedName>
        <fullName evidence="11">U2A'/phosphoprotein 32 family A C-terminal domain-containing protein</fullName>
    </recommendedName>
</protein>
<dbReference type="Proteomes" id="UP000717328">
    <property type="component" value="Unassembled WGS sequence"/>
</dbReference>
<keyword evidence="8" id="KW-0539">Nucleus</keyword>
<reference evidence="12" key="1">
    <citation type="submission" date="2021-02" db="EMBL/GenBank/DDBJ databases">
        <authorList>
            <person name="Nieuwenhuis M."/>
            <person name="Van De Peppel L.J.J."/>
        </authorList>
    </citation>
    <scope>NUCLEOTIDE SEQUENCE</scope>
    <source>
        <strain evidence="12">D49</strain>
    </source>
</reference>
<comment type="similarity">
    <text evidence="9">Belongs to the SDS22 family.</text>
</comment>
<keyword evidence="3" id="KW-0808">Transferase</keyword>
<keyword evidence="7" id="KW-0067">ATP-binding</keyword>
<dbReference type="InterPro" id="IPR032675">
    <property type="entry name" value="LRR_dom_sf"/>
</dbReference>
<dbReference type="Pfam" id="PF14580">
    <property type="entry name" value="LRR_9"/>
    <property type="match status" value="1"/>
</dbReference>
<dbReference type="PANTHER" id="PTHR45973">
    <property type="entry name" value="PROTEIN PHOSPHATASE 1 REGULATORY SUBUNIT SDS22-RELATED"/>
    <property type="match status" value="1"/>
</dbReference>
<keyword evidence="5" id="KW-0547">Nucleotide-binding</keyword>
<evidence type="ECO:0000259" key="11">
    <source>
        <dbReference type="SMART" id="SM00446"/>
    </source>
</evidence>
<evidence type="ECO:0000313" key="13">
    <source>
        <dbReference type="Proteomes" id="UP000717328"/>
    </source>
</evidence>
<organism evidence="12 13">
    <name type="scientific">Sphagnurus paluster</name>
    <dbReference type="NCBI Taxonomy" id="117069"/>
    <lineage>
        <taxon>Eukaryota</taxon>
        <taxon>Fungi</taxon>
        <taxon>Dikarya</taxon>
        <taxon>Basidiomycota</taxon>
        <taxon>Agaricomycotina</taxon>
        <taxon>Agaricomycetes</taxon>
        <taxon>Agaricomycetidae</taxon>
        <taxon>Agaricales</taxon>
        <taxon>Tricholomatineae</taxon>
        <taxon>Lyophyllaceae</taxon>
        <taxon>Sphagnurus</taxon>
    </lineage>
</organism>
<dbReference type="InterPro" id="IPR025875">
    <property type="entry name" value="Leu-rich_rpt_4"/>
</dbReference>
<dbReference type="InterPro" id="IPR003603">
    <property type="entry name" value="U2A'_phosphoprotein32A_C"/>
</dbReference>